<dbReference type="EMBL" id="FPBV01000007">
    <property type="protein sequence ID" value="SFU75549.1"/>
    <property type="molecule type" value="Genomic_DNA"/>
</dbReference>
<dbReference type="GO" id="GO:0006415">
    <property type="term" value="P:translational termination"/>
    <property type="evidence" value="ECO:0007669"/>
    <property type="project" value="UniProtKB-UniRule"/>
</dbReference>
<evidence type="ECO:0000256" key="4">
    <source>
        <dbReference type="ARBA" id="ARBA00022917"/>
    </source>
</evidence>
<accession>A0A1I7IRJ1</accession>
<evidence type="ECO:0000256" key="1">
    <source>
        <dbReference type="ARBA" id="ARBA00004496"/>
    </source>
</evidence>
<dbReference type="AlphaFoldDB" id="A0A1I7IRJ1"/>
<dbReference type="PANTHER" id="PTHR20982">
    <property type="entry name" value="RIBOSOME RECYCLING FACTOR"/>
    <property type="match status" value="1"/>
</dbReference>
<dbReference type="PANTHER" id="PTHR20982:SF3">
    <property type="entry name" value="MITOCHONDRIAL RIBOSOME RECYCLING FACTOR PSEUDO 1"/>
    <property type="match status" value="1"/>
</dbReference>
<dbReference type="OrthoDB" id="9804006at2"/>
<evidence type="ECO:0000313" key="7">
    <source>
        <dbReference type="EMBL" id="SFU75549.1"/>
    </source>
</evidence>
<sequence length="185" mass="20904">MLNDVIRSAEERMEKAVQVFKRDVATVRAGRATPNMLDKVTVEYYGSQMPVNQVASITTPEPRQLVIAPWDKGLLSEIERAIQKSDLGLNPMNDGSVIRLILPPLTEERRQELVKVVRKMAEEARVALRNIRRDANEDLKKLEKSGDAPEDEVRRATDKVQALTDRFVAEIDKAATAKEKEILEV</sequence>
<keyword evidence="8" id="KW-1185">Reference proteome</keyword>
<keyword evidence="4 5" id="KW-0648">Protein biosynthesis</keyword>
<comment type="subcellular location">
    <subcellularLocation>
        <location evidence="1 5">Cytoplasm</location>
    </subcellularLocation>
</comment>
<dbReference type="eggNOG" id="COG0233">
    <property type="taxonomic scope" value="Bacteria"/>
</dbReference>
<feature type="domain" description="Ribosome recycling factor" evidence="6">
    <location>
        <begin position="20"/>
        <end position="183"/>
    </location>
</feature>
<dbReference type="CDD" id="cd00520">
    <property type="entry name" value="RRF"/>
    <property type="match status" value="1"/>
</dbReference>
<comment type="similarity">
    <text evidence="2 5">Belongs to the RRF family.</text>
</comment>
<dbReference type="Proteomes" id="UP000183508">
    <property type="component" value="Unassembled WGS sequence"/>
</dbReference>
<evidence type="ECO:0000256" key="5">
    <source>
        <dbReference type="HAMAP-Rule" id="MF_00040"/>
    </source>
</evidence>
<keyword evidence="3 5" id="KW-0963">Cytoplasm</keyword>
<dbReference type="Gene3D" id="1.10.132.20">
    <property type="entry name" value="Ribosome-recycling factor"/>
    <property type="match status" value="1"/>
</dbReference>
<dbReference type="FunFam" id="3.30.1360.40:FF:000001">
    <property type="entry name" value="Ribosome-recycling factor"/>
    <property type="match status" value="1"/>
</dbReference>
<dbReference type="InterPro" id="IPR036191">
    <property type="entry name" value="RRF_sf"/>
</dbReference>
<dbReference type="NCBIfam" id="TIGR00496">
    <property type="entry name" value="frr"/>
    <property type="match status" value="1"/>
</dbReference>
<name>A0A1I7IRJ1_9BACL</name>
<protein>
    <recommendedName>
        <fullName evidence="5">Ribosome-recycling factor</fullName>
        <shortName evidence="5">RRF</shortName>
    </recommendedName>
    <alternativeName>
        <fullName evidence="5">Ribosome-releasing factor</fullName>
    </alternativeName>
</protein>
<dbReference type="Gene3D" id="3.30.1360.40">
    <property type="match status" value="1"/>
</dbReference>
<organism evidence="7 8">
    <name type="scientific">Alicyclobacillus macrosporangiidus</name>
    <dbReference type="NCBI Taxonomy" id="392015"/>
    <lineage>
        <taxon>Bacteria</taxon>
        <taxon>Bacillati</taxon>
        <taxon>Bacillota</taxon>
        <taxon>Bacilli</taxon>
        <taxon>Bacillales</taxon>
        <taxon>Alicyclobacillaceae</taxon>
        <taxon>Alicyclobacillus</taxon>
    </lineage>
</organism>
<dbReference type="Pfam" id="PF01765">
    <property type="entry name" value="RRF"/>
    <property type="match status" value="1"/>
</dbReference>
<dbReference type="InterPro" id="IPR002661">
    <property type="entry name" value="Ribosome_recyc_fac"/>
</dbReference>
<evidence type="ECO:0000256" key="2">
    <source>
        <dbReference type="ARBA" id="ARBA00005912"/>
    </source>
</evidence>
<evidence type="ECO:0000313" key="8">
    <source>
        <dbReference type="Proteomes" id="UP000183508"/>
    </source>
</evidence>
<gene>
    <name evidence="5" type="primary">frr</name>
    <name evidence="7" type="ORF">SAMN05421543_10764</name>
</gene>
<evidence type="ECO:0000256" key="3">
    <source>
        <dbReference type="ARBA" id="ARBA00022490"/>
    </source>
</evidence>
<dbReference type="InterPro" id="IPR023584">
    <property type="entry name" value="Ribosome_recyc_fac_dom"/>
</dbReference>
<dbReference type="FunFam" id="1.10.132.20:FF:000001">
    <property type="entry name" value="Ribosome-recycling factor"/>
    <property type="match status" value="1"/>
</dbReference>
<reference evidence="8" key="1">
    <citation type="submission" date="2016-10" db="EMBL/GenBank/DDBJ databases">
        <authorList>
            <person name="Varghese N."/>
        </authorList>
    </citation>
    <scope>NUCLEOTIDE SEQUENCE [LARGE SCALE GENOMIC DNA]</scope>
    <source>
        <strain evidence="8">DSM 17980</strain>
    </source>
</reference>
<dbReference type="GO" id="GO:0043023">
    <property type="term" value="F:ribosomal large subunit binding"/>
    <property type="evidence" value="ECO:0007669"/>
    <property type="project" value="TreeGrafter"/>
</dbReference>
<proteinExistence type="inferred from homology"/>
<evidence type="ECO:0000259" key="6">
    <source>
        <dbReference type="Pfam" id="PF01765"/>
    </source>
</evidence>
<dbReference type="HAMAP" id="MF_00040">
    <property type="entry name" value="RRF"/>
    <property type="match status" value="1"/>
</dbReference>
<dbReference type="GO" id="GO:0005737">
    <property type="term" value="C:cytoplasm"/>
    <property type="evidence" value="ECO:0007669"/>
    <property type="project" value="UniProtKB-SubCell"/>
</dbReference>
<comment type="function">
    <text evidence="5">Responsible for the release of ribosomes from messenger RNA at the termination of protein biosynthesis. May increase the efficiency of translation by recycling ribosomes from one round of translation to another.</text>
</comment>
<dbReference type="SUPFAM" id="SSF55194">
    <property type="entry name" value="Ribosome recycling factor, RRF"/>
    <property type="match status" value="1"/>
</dbReference>
<dbReference type="STRING" id="392015.SAMN05421543_10764"/>